<dbReference type="OrthoDB" id="10261563at2759"/>
<feature type="compositionally biased region" description="Low complexity" evidence="1">
    <location>
        <begin position="407"/>
        <end position="430"/>
    </location>
</feature>
<feature type="compositionally biased region" description="Low complexity" evidence="1">
    <location>
        <begin position="443"/>
        <end position="457"/>
    </location>
</feature>
<dbReference type="eggNOG" id="KOG4829">
    <property type="taxonomic scope" value="Eukaryota"/>
</dbReference>
<dbReference type="EMBL" id="GL385397">
    <property type="protein sequence ID" value="EJT76726.1"/>
    <property type="molecule type" value="Genomic_DNA"/>
</dbReference>
<reference evidence="5" key="1">
    <citation type="submission" date="2010-07" db="EMBL/GenBank/DDBJ databases">
        <title>The genome sequence of Gaeumannomyces graminis var. tritici strain R3-111a-1.</title>
        <authorList>
            <consortium name="The Broad Institute Genome Sequencing Platform"/>
            <person name="Ma L.-J."/>
            <person name="Dead R."/>
            <person name="Young S."/>
            <person name="Zeng Q."/>
            <person name="Koehrsen M."/>
            <person name="Alvarado L."/>
            <person name="Berlin A."/>
            <person name="Chapman S.B."/>
            <person name="Chen Z."/>
            <person name="Freedman E."/>
            <person name="Gellesch M."/>
            <person name="Goldberg J."/>
            <person name="Griggs A."/>
            <person name="Gujja S."/>
            <person name="Heilman E.R."/>
            <person name="Heiman D."/>
            <person name="Hepburn T."/>
            <person name="Howarth C."/>
            <person name="Jen D."/>
            <person name="Larson L."/>
            <person name="Mehta T."/>
            <person name="Neiman D."/>
            <person name="Pearson M."/>
            <person name="Roberts A."/>
            <person name="Saif S."/>
            <person name="Shea T."/>
            <person name="Shenoy N."/>
            <person name="Sisk P."/>
            <person name="Stolte C."/>
            <person name="Sykes S."/>
            <person name="Walk T."/>
            <person name="White J."/>
            <person name="Yandava C."/>
            <person name="Haas B."/>
            <person name="Nusbaum C."/>
            <person name="Birren B."/>
        </authorList>
    </citation>
    <scope>NUCLEOTIDE SEQUENCE [LARGE SCALE GENOMIC DNA]</scope>
    <source>
        <strain evidence="5">R3-111a-1</strain>
    </source>
</reference>
<dbReference type="VEuPathDB" id="FungiDB:GGTG_06642"/>
<feature type="compositionally biased region" description="Acidic residues" evidence="1">
    <location>
        <begin position="370"/>
        <end position="406"/>
    </location>
</feature>
<name>J3NZE3_GAET3</name>
<dbReference type="RefSeq" id="XP_009222726.1">
    <property type="nucleotide sequence ID" value="XM_009224462.1"/>
</dbReference>
<dbReference type="STRING" id="644352.J3NZE3"/>
<reference evidence="3" key="2">
    <citation type="submission" date="2010-07" db="EMBL/GenBank/DDBJ databases">
        <authorList>
            <consortium name="The Broad Institute Genome Sequencing Platform"/>
            <consortium name="Broad Institute Genome Sequencing Center for Infectious Disease"/>
            <person name="Ma L.-J."/>
            <person name="Dead R."/>
            <person name="Young S."/>
            <person name="Zeng Q."/>
            <person name="Koehrsen M."/>
            <person name="Alvarado L."/>
            <person name="Berlin A."/>
            <person name="Chapman S.B."/>
            <person name="Chen Z."/>
            <person name="Freedman E."/>
            <person name="Gellesch M."/>
            <person name="Goldberg J."/>
            <person name="Griggs A."/>
            <person name="Gujja S."/>
            <person name="Heilman E.R."/>
            <person name="Heiman D."/>
            <person name="Hepburn T."/>
            <person name="Howarth C."/>
            <person name="Jen D."/>
            <person name="Larson L."/>
            <person name="Mehta T."/>
            <person name="Neiman D."/>
            <person name="Pearson M."/>
            <person name="Roberts A."/>
            <person name="Saif S."/>
            <person name="Shea T."/>
            <person name="Shenoy N."/>
            <person name="Sisk P."/>
            <person name="Stolte C."/>
            <person name="Sykes S."/>
            <person name="Walk T."/>
            <person name="White J."/>
            <person name="Yandava C."/>
            <person name="Haas B."/>
            <person name="Nusbaum C."/>
            <person name="Birren B."/>
        </authorList>
    </citation>
    <scope>NUCLEOTIDE SEQUENCE</scope>
    <source>
        <strain evidence="3">R3-111a-1</strain>
    </source>
</reference>
<dbReference type="Proteomes" id="UP000006039">
    <property type="component" value="Unassembled WGS sequence"/>
</dbReference>
<feature type="domain" description="WKF" evidence="2">
    <location>
        <begin position="152"/>
        <end position="213"/>
    </location>
</feature>
<protein>
    <recommendedName>
        <fullName evidence="2">WKF domain-containing protein</fullName>
    </recommendedName>
</protein>
<feature type="compositionally biased region" description="Polar residues" evidence="1">
    <location>
        <begin position="252"/>
        <end position="263"/>
    </location>
</feature>
<accession>J3NZE3</accession>
<evidence type="ECO:0000259" key="2">
    <source>
        <dbReference type="Pfam" id="PF10180"/>
    </source>
</evidence>
<gene>
    <name evidence="4" type="primary">20347100</name>
    <name evidence="3" type="ORF">GGTG_06642</name>
</gene>
<evidence type="ECO:0000313" key="4">
    <source>
        <dbReference type="EnsemblFungi" id="EJT76726"/>
    </source>
</evidence>
<dbReference type="PANTHER" id="PTHR22306:SF2">
    <property type="entry name" value="CHROMOSOME 7 OPEN READING FRAME 50"/>
    <property type="match status" value="1"/>
</dbReference>
<dbReference type="HOGENOM" id="CLU_045013_1_0_1"/>
<evidence type="ECO:0000313" key="3">
    <source>
        <dbReference type="EMBL" id="EJT76726.1"/>
    </source>
</evidence>
<evidence type="ECO:0000313" key="5">
    <source>
        <dbReference type="Proteomes" id="UP000006039"/>
    </source>
</evidence>
<dbReference type="GeneID" id="20347100"/>
<sequence>MAPQTLPAQSVPAWKRLGLKLKGAGDTPSTPSAKPAAKISGAGSTTGPRDSPSWGNKRKEYPSPSSQFGNSKRPRTDFSQAAQTPGRRKSVTFADGTKGSDLDPSATKTPSKPPGAADDKQQKKPKKPKTRKSAKKPEQNYKPDHLQPQLSQYLRDWHTARDTWKFRKNIQTLVIKYAFDPVLLPAADFPIFRKYAIGLQGASRDWLRTSAADIRKRDLEQRGTAGFPAGTTDTDGKQERYEELVAKMLGAQGSQARRGSNANGKRVRDDYSEEDLVMGGTEAEARGPEVTQRIVKRMRAEMVLDELSDADASDASAATTSSTTTTTTTTNGASSEGEVATATPSAGEAKAKAADSSQKRRRQRKKRTVDDDDDTSSSDDNSDSSDDEDAGSADEDDDDEEEESDSESTSSSGTSSSGSDSDSSDTASEGTLQRLAQEREALESSSSSSSSSGSDSGSDSDSESEL</sequence>
<feature type="region of interest" description="Disordered" evidence="1">
    <location>
        <begin position="251"/>
        <end position="273"/>
    </location>
</feature>
<dbReference type="EnsemblFungi" id="EJT76726">
    <property type="protein sequence ID" value="EJT76726"/>
    <property type="gene ID" value="GGTG_06642"/>
</dbReference>
<evidence type="ECO:0000256" key="1">
    <source>
        <dbReference type="SAM" id="MobiDB-lite"/>
    </source>
</evidence>
<organism evidence="3">
    <name type="scientific">Gaeumannomyces tritici (strain R3-111a-1)</name>
    <name type="common">Wheat and barley take-all root rot fungus</name>
    <name type="synonym">Gaeumannomyces graminis var. tritici</name>
    <dbReference type="NCBI Taxonomy" id="644352"/>
    <lineage>
        <taxon>Eukaryota</taxon>
        <taxon>Fungi</taxon>
        <taxon>Dikarya</taxon>
        <taxon>Ascomycota</taxon>
        <taxon>Pezizomycotina</taxon>
        <taxon>Sordariomycetes</taxon>
        <taxon>Sordariomycetidae</taxon>
        <taxon>Magnaporthales</taxon>
        <taxon>Magnaporthaceae</taxon>
        <taxon>Gaeumannomyces</taxon>
    </lineage>
</organism>
<reference evidence="4" key="5">
    <citation type="submission" date="2018-04" db="UniProtKB">
        <authorList>
            <consortium name="EnsemblFungi"/>
        </authorList>
    </citation>
    <scope>IDENTIFICATION</scope>
    <source>
        <strain evidence="4">R3-111a-1</strain>
    </source>
</reference>
<keyword evidence="5" id="KW-1185">Reference proteome</keyword>
<dbReference type="PANTHER" id="PTHR22306">
    <property type="entry name" value="CHROMOSOME 7 OPEN READING FRAME 50"/>
    <property type="match status" value="1"/>
</dbReference>
<feature type="compositionally biased region" description="Basic and acidic residues" evidence="1">
    <location>
        <begin position="135"/>
        <end position="145"/>
    </location>
</feature>
<feature type="region of interest" description="Disordered" evidence="1">
    <location>
        <begin position="17"/>
        <end position="149"/>
    </location>
</feature>
<reference evidence="4" key="4">
    <citation type="journal article" date="2015" name="G3 (Bethesda)">
        <title>Genome sequences of three phytopathogenic species of the Magnaporthaceae family of fungi.</title>
        <authorList>
            <person name="Okagaki L.H."/>
            <person name="Nunes C.C."/>
            <person name="Sailsbery J."/>
            <person name="Clay B."/>
            <person name="Brown D."/>
            <person name="John T."/>
            <person name="Oh Y."/>
            <person name="Young N."/>
            <person name="Fitzgerald M."/>
            <person name="Haas B.J."/>
            <person name="Zeng Q."/>
            <person name="Young S."/>
            <person name="Adiconis X."/>
            <person name="Fan L."/>
            <person name="Levin J.Z."/>
            <person name="Mitchell T.K."/>
            <person name="Okubara P.A."/>
            <person name="Farman M.L."/>
            <person name="Kohn L.M."/>
            <person name="Birren B."/>
            <person name="Ma L.-J."/>
            <person name="Dean R.A."/>
        </authorList>
    </citation>
    <scope>NUCLEOTIDE SEQUENCE</scope>
    <source>
        <strain evidence="4">R3-111a-1</strain>
    </source>
</reference>
<feature type="compositionally biased region" description="Basic residues" evidence="1">
    <location>
        <begin position="123"/>
        <end position="134"/>
    </location>
</feature>
<feature type="compositionally biased region" description="Low complexity" evidence="1">
    <location>
        <begin position="313"/>
        <end position="330"/>
    </location>
</feature>
<dbReference type="AlphaFoldDB" id="J3NZE3"/>
<feature type="region of interest" description="Disordered" evidence="1">
    <location>
        <begin position="307"/>
        <end position="466"/>
    </location>
</feature>
<dbReference type="InterPro" id="IPR019327">
    <property type="entry name" value="WKF"/>
</dbReference>
<reference evidence="3" key="3">
    <citation type="submission" date="2010-09" db="EMBL/GenBank/DDBJ databases">
        <title>Annotation of Gaeumannomyces graminis var. tritici R3-111a-1.</title>
        <authorList>
            <consortium name="The Broad Institute Genome Sequencing Platform"/>
            <person name="Ma L.-J."/>
            <person name="Dead R."/>
            <person name="Young S.K."/>
            <person name="Zeng Q."/>
            <person name="Gargeya S."/>
            <person name="Fitzgerald M."/>
            <person name="Haas B."/>
            <person name="Abouelleil A."/>
            <person name="Alvarado L."/>
            <person name="Arachchi H.M."/>
            <person name="Berlin A."/>
            <person name="Brown A."/>
            <person name="Chapman S.B."/>
            <person name="Chen Z."/>
            <person name="Dunbar C."/>
            <person name="Freedman E."/>
            <person name="Gearin G."/>
            <person name="Gellesch M."/>
            <person name="Goldberg J."/>
            <person name="Griggs A."/>
            <person name="Gujja S."/>
            <person name="Heiman D."/>
            <person name="Howarth C."/>
            <person name="Larson L."/>
            <person name="Lui A."/>
            <person name="MacDonald P.J.P."/>
            <person name="Mehta T."/>
            <person name="Montmayeur A."/>
            <person name="Murphy C."/>
            <person name="Neiman D."/>
            <person name="Pearson M."/>
            <person name="Priest M."/>
            <person name="Roberts A."/>
            <person name="Saif S."/>
            <person name="Shea T."/>
            <person name="Shenoy N."/>
            <person name="Sisk P."/>
            <person name="Stolte C."/>
            <person name="Sykes S."/>
            <person name="Yandava C."/>
            <person name="Wortman J."/>
            <person name="Nusbaum C."/>
            <person name="Birren B."/>
        </authorList>
    </citation>
    <scope>NUCLEOTIDE SEQUENCE</scope>
    <source>
        <strain evidence="3">R3-111a-1</strain>
    </source>
</reference>
<dbReference type="Pfam" id="PF10180">
    <property type="entry name" value="WKF"/>
    <property type="match status" value="1"/>
</dbReference>
<proteinExistence type="predicted"/>